<dbReference type="VEuPathDB" id="TriTrypDB:LPMP_260520"/>
<keyword evidence="3" id="KW-1185">Reference proteome</keyword>
<protein>
    <submittedName>
        <fullName evidence="2">Uncharacterized protein</fullName>
    </submittedName>
</protein>
<sequence>METIAVERAPCDLYPALRSVPSGDPSLKDTTLLCAASALCCCEVAPSFNKVHGDATTGSCCAAGAPAWLSATVTCALDVCVQVHPSLSPDGFADLLGGCHGVTVRKSKPHFVCVACHNAHNLCELHGGLVTLPLSPADLVATDVSTCSTCVKSATLPSEPSGQSARGRSVRSSTVGDADGGVMKWPTGGTAAAGCCTTEASSCIAEHLAISSAETTACVARGLPTVALLVRFPQRCRRALVLLRPLVIRHHKKNRLVYHASVRLVSESVQRAALTPCGDAAVLLADTFIHEAPLPTCESTRSGDASVTLVLRGSHLPLHDLEQRSGTLQPLLLHLGLRGTSARQHVLRSLLRSRVTGVWYRLRLLAHSTSGAECCCPVVSELALYTSEGHTLVFEPIMGDTAHERLALAGSIDSSMTVIYTCTVGTHLLFSKRNECTAASSIEVSQRRNRAVGGALLVAPPCRFADQWRHSPWFARALALSTAPSAALSGALASGERGRRGHRNRTSSVLAMSHNRGVWLLRTGSQLYVASIPTSTGTMEKHGDAEAAFTTAVKLDSSYALHDAQYVVCGGHAGFLLLCRRIGARATQLCDPTSAMSPVTVTSAAGDRFVHCSRPQRSLQLLFLSLTGMGTATAASDGAISPLLLVPLISSSTLASLPLSFANPSSRLRFVCAVSAVDTPGSILATENLSDTLYAAISSSGDARYLWTVMVRLPSVWPSCTSLLQLCPGEYGGVAGGAGAATGGACRATSTLQWTAHALSALFPHACLMVGDDVVTAWRAAVQDNTASSLRRASPSSVADKEKAWLLETALEAALLELNYPYRHRATAAAAVSDVSLGRGLRADSTASYYPAGTIAFHDTLHALLHACFCGDAACTAGVVAVFAGFSTALRMNGLLVGYRDCPVASDVGVVATMRVVAFLHGCALLLRHAIEDVAAMGDVSALLACASHLNQTLASSAARKSPFVTSPTAWEVWTLLLQPLFDFVWGVVQAYGASTGVTAGLLEYCSPATRSMAHARKLWWPYEGNAVHDTKLSGAALLKAPGEVSPSTGPAPHLAAAVLSAEHGGAAPPSVSRTPVPAAVSLSPVAAAAAATSSYTNAELYEVVRRVFLMQGTSAALRLLDELQRHESTKAGVAEMAQMLEAMQRRLQGLHL</sequence>
<dbReference type="RefSeq" id="XP_010699873.1">
    <property type="nucleotide sequence ID" value="XM_010701571.1"/>
</dbReference>
<evidence type="ECO:0000313" key="3">
    <source>
        <dbReference type="Proteomes" id="UP000063063"/>
    </source>
</evidence>
<dbReference type="VEuPathDB" id="TriTrypDB:LPAL13_260010000"/>
<name>A0A088SBW9_LEIPA</name>
<dbReference type="EMBL" id="CP009395">
    <property type="protein sequence ID" value="AIN99166.1"/>
    <property type="molecule type" value="Genomic_DNA"/>
</dbReference>
<feature type="region of interest" description="Disordered" evidence="1">
    <location>
        <begin position="153"/>
        <end position="181"/>
    </location>
</feature>
<organism evidence="2 3">
    <name type="scientific">Leishmania panamensis</name>
    <dbReference type="NCBI Taxonomy" id="5679"/>
    <lineage>
        <taxon>Eukaryota</taxon>
        <taxon>Discoba</taxon>
        <taxon>Euglenozoa</taxon>
        <taxon>Kinetoplastea</taxon>
        <taxon>Metakinetoplastina</taxon>
        <taxon>Trypanosomatida</taxon>
        <taxon>Trypanosomatidae</taxon>
        <taxon>Leishmaniinae</taxon>
        <taxon>Leishmania</taxon>
        <taxon>Leishmania guyanensis species complex</taxon>
    </lineage>
</organism>
<proteinExistence type="predicted"/>
<evidence type="ECO:0000313" key="2">
    <source>
        <dbReference type="EMBL" id="AIN99166.1"/>
    </source>
</evidence>
<dbReference type="KEGG" id="lpan:LPMP_260520"/>
<reference evidence="2 3" key="1">
    <citation type="journal article" date="2015" name="Sci. Rep.">
        <title>The genome of Leishmania panamensis: insights into genomics of the L. (Viannia) subgenus.</title>
        <authorList>
            <person name="Llanes A."/>
            <person name="Restrepo C.M."/>
            <person name="Vecchio G.D."/>
            <person name="Anguizola F.J."/>
            <person name="Lleonart R."/>
        </authorList>
    </citation>
    <scope>NUCLEOTIDE SEQUENCE [LARGE SCALE GENOMIC DNA]</scope>
    <source>
        <strain evidence="2 3">MHOM/PA/94/PSC-1</strain>
    </source>
</reference>
<gene>
    <name evidence="2" type="ORF">LPMP_260520</name>
</gene>
<dbReference type="AlphaFoldDB" id="A0A088SBW9"/>
<dbReference type="OrthoDB" id="273693at2759"/>
<accession>A0A088SBW9</accession>
<dbReference type="Proteomes" id="UP000063063">
    <property type="component" value="Chromosome 26"/>
</dbReference>
<dbReference type="GeneID" id="22575955"/>
<feature type="compositionally biased region" description="Polar residues" evidence="1">
    <location>
        <begin position="153"/>
        <end position="175"/>
    </location>
</feature>
<dbReference type="eggNOG" id="ENOG502SM80">
    <property type="taxonomic scope" value="Eukaryota"/>
</dbReference>
<evidence type="ECO:0000256" key="1">
    <source>
        <dbReference type="SAM" id="MobiDB-lite"/>
    </source>
</evidence>